<evidence type="ECO:0000259" key="10">
    <source>
        <dbReference type="Pfam" id="PF24823"/>
    </source>
</evidence>
<dbReference type="InterPro" id="IPR058752">
    <property type="entry name" value="RDRP_C_head"/>
</dbReference>
<dbReference type="PANTHER" id="PTHR23079:SF55">
    <property type="entry name" value="RNA-DIRECTED RNA POLYMERASE"/>
    <property type="match status" value="1"/>
</dbReference>
<protein>
    <recommendedName>
        <fullName evidence="8">RNA-dependent RNA polymerase</fullName>
        <ecNumber evidence="8">2.7.7.48</ecNumber>
    </recommendedName>
</protein>
<evidence type="ECO:0000256" key="7">
    <source>
        <dbReference type="ARBA" id="ARBA00048744"/>
    </source>
</evidence>
<comment type="function">
    <text evidence="8">Probably involved in the RNA silencing pathway and required for the generation of small interfering RNAs (siRNAs).</text>
</comment>
<evidence type="ECO:0000256" key="5">
    <source>
        <dbReference type="ARBA" id="ARBA00022884"/>
    </source>
</evidence>
<keyword evidence="4 8" id="KW-0548">Nucleotidyltransferase</keyword>
<gene>
    <name evidence="12" type="ORF">WJX75_001470</name>
</gene>
<feature type="domain" description="RDRP C-terminal head" evidence="11">
    <location>
        <begin position="1050"/>
        <end position="1198"/>
    </location>
</feature>
<keyword evidence="5 8" id="KW-0694">RNA-binding</keyword>
<dbReference type="InterPro" id="IPR057590">
    <property type="entry name" value="PH_RDR1/2-like"/>
</dbReference>
<evidence type="ECO:0000256" key="2">
    <source>
        <dbReference type="ARBA" id="ARBA00022484"/>
    </source>
</evidence>
<evidence type="ECO:0000256" key="6">
    <source>
        <dbReference type="ARBA" id="ARBA00023158"/>
    </source>
</evidence>
<keyword evidence="6 8" id="KW-0943">RNA-mediated gene silencing</keyword>
<proteinExistence type="inferred from homology"/>
<dbReference type="Proteomes" id="UP001491310">
    <property type="component" value="Unassembled WGS sequence"/>
</dbReference>
<evidence type="ECO:0000259" key="9">
    <source>
        <dbReference type="Pfam" id="PF05183"/>
    </source>
</evidence>
<evidence type="ECO:0000259" key="11">
    <source>
        <dbReference type="Pfam" id="PF26253"/>
    </source>
</evidence>
<dbReference type="EMBL" id="JALJOT010000016">
    <property type="protein sequence ID" value="KAK9902022.1"/>
    <property type="molecule type" value="Genomic_DNA"/>
</dbReference>
<keyword evidence="3 8" id="KW-0808">Transferase</keyword>
<keyword evidence="2 8" id="KW-0696">RNA-directed RNA polymerase</keyword>
<sequence>MERTKRRLPVPISLDNEIREERHAAEALWELVQLARHSGLNEQEAFKEKKQLINIEDDANGDAYAIGMGSCLTVRNVADNVSAMDLVRFFEQHPAGSRILECKFLAGSSLQNHSTAGECKVHFALRAAARQFYDRSLGLEQDEFRELPATGAICKRRFHLRIREDDPGLASQDKMQGLLFTAVKLELGNLVGVGHNFAVVQELPVVMQVKMRGRVINFAFEHSGQLYRIELRLKEIVGRALLHTDQATKRAALVIPVKVPPRIYRLKPREEYVDATPRAGMKRFYAVKDGIDWLRAKDFTPQAAFGRSFAYRLVLDCPDTDMKPGGSKRHLLDRLRQCRILFGDEAWDVCAVNPALQRAYLSEHLLVSVPFQVRYYLECLLSQGHVSDAQLDFGFCTRLLPKHTPEVVAVEALLLVLAAKVRVPHLERAFMVHRIPLLEKFNAGEAIERFVPEYGMLIARVLVTPTRIVCLAPEMELSNRVIRHYRRHSDRFLRVTFCEEHGGRLCYASDTPWLLDYIKRMEDILKNGLDVAGRHFDLLAYSSGQVRDQSCWFWAAPEGGPSAADIRAWMGNFDHIRCVAKFTARMGQCFSSTVDTLKLQSYTVQTVPDVVHNRYCFSDGVGRISVDLAQAVAQRLIALGRCPAGWLPRAFQIRYAGCKGMVSLHPPLQGMRFEVRPSMNKFEADAKMLEICDYARYAPGFLNRQIVTLLMEKCLGVPDGIFHRLQDAMLQDLDGMLHNACIALKVLNEYGGGGTAIMLEAQQMIRAGFDVASEPYLKSILLCLRAHLLQDLKAKTRVRVPKAALLMGVMDEYGVLEPGQVYVRINAAPTQAQSAVVTGTVIVAKNPCFHPGDVRKLQAVDRPELRHLVNCVVFPQKGERPHPDECAGSDLDGDQYFVSWEPGLLFPGPNRPPMHFHKQPPVCISDDQAKVEVQDMASFFVDYIYNDLLGNIANAHLATADSHPAGAQSSKCLELARLHSHAVDFPKCGRPVDFKRELRAASHPDFMMNRRKQQHRSKTIIGQLFRAINIPAPPLLSEVATETCLLEQPDPDIMIDGFQEFIPEAQEAHTRYEHALVQIMNQFGVHNEAEIVSGCISKFAKHRRKKGDVKTMIIDAVHALRKKLLREFEEQNRAEIPGTHSVAREHRALQKACAWYQVTYSPAWSGYGPAAALSTRELDARLISFPWILTEYLAEIKRVAKCLEEPP</sequence>
<comment type="similarity">
    <text evidence="1 8">Belongs to the RdRP family.</text>
</comment>
<keyword evidence="13" id="KW-1185">Reference proteome</keyword>
<evidence type="ECO:0000256" key="4">
    <source>
        <dbReference type="ARBA" id="ARBA00022695"/>
    </source>
</evidence>
<name>A0ABR2YBX7_9CHLO</name>
<reference evidence="12 13" key="1">
    <citation type="journal article" date="2024" name="Nat. Commun.">
        <title>Phylogenomics reveals the evolutionary origins of lichenization in chlorophyte algae.</title>
        <authorList>
            <person name="Puginier C."/>
            <person name="Libourel C."/>
            <person name="Otte J."/>
            <person name="Skaloud P."/>
            <person name="Haon M."/>
            <person name="Grisel S."/>
            <person name="Petersen M."/>
            <person name="Berrin J.G."/>
            <person name="Delaux P.M."/>
            <person name="Dal Grande F."/>
            <person name="Keller J."/>
        </authorList>
    </citation>
    <scope>NUCLEOTIDE SEQUENCE [LARGE SCALE GENOMIC DNA]</scope>
    <source>
        <strain evidence="12 13">SAG 216-7</strain>
    </source>
</reference>
<evidence type="ECO:0000256" key="3">
    <source>
        <dbReference type="ARBA" id="ARBA00022679"/>
    </source>
</evidence>
<dbReference type="InterPro" id="IPR007855">
    <property type="entry name" value="RDRP"/>
</dbReference>
<organism evidence="12 13">
    <name type="scientific">Coccomyxa subellipsoidea</name>
    <dbReference type="NCBI Taxonomy" id="248742"/>
    <lineage>
        <taxon>Eukaryota</taxon>
        <taxon>Viridiplantae</taxon>
        <taxon>Chlorophyta</taxon>
        <taxon>core chlorophytes</taxon>
        <taxon>Trebouxiophyceae</taxon>
        <taxon>Trebouxiophyceae incertae sedis</taxon>
        <taxon>Coccomyxaceae</taxon>
        <taxon>Coccomyxa</taxon>
    </lineage>
</organism>
<feature type="domain" description="RDR1/2-like PH-like" evidence="10">
    <location>
        <begin position="197"/>
        <end position="315"/>
    </location>
</feature>
<dbReference type="PANTHER" id="PTHR23079">
    <property type="entry name" value="RNA-DEPENDENT RNA POLYMERASE"/>
    <property type="match status" value="1"/>
</dbReference>
<dbReference type="Pfam" id="PF26253">
    <property type="entry name" value="RdRP_head"/>
    <property type="match status" value="1"/>
</dbReference>
<feature type="domain" description="RDRP core" evidence="9">
    <location>
        <begin position="463"/>
        <end position="1028"/>
    </location>
</feature>
<accession>A0ABR2YBX7</accession>
<dbReference type="Pfam" id="PF05183">
    <property type="entry name" value="RdRP"/>
    <property type="match status" value="1"/>
</dbReference>
<evidence type="ECO:0000313" key="12">
    <source>
        <dbReference type="EMBL" id="KAK9902022.1"/>
    </source>
</evidence>
<comment type="catalytic activity">
    <reaction evidence="7 8">
        <text>RNA(n) + a ribonucleoside 5'-triphosphate = RNA(n+1) + diphosphate</text>
        <dbReference type="Rhea" id="RHEA:21248"/>
        <dbReference type="Rhea" id="RHEA-COMP:14527"/>
        <dbReference type="Rhea" id="RHEA-COMP:17342"/>
        <dbReference type="ChEBI" id="CHEBI:33019"/>
        <dbReference type="ChEBI" id="CHEBI:61557"/>
        <dbReference type="ChEBI" id="CHEBI:140395"/>
        <dbReference type="EC" id="2.7.7.48"/>
    </reaction>
</comment>
<comment type="caution">
    <text evidence="12">The sequence shown here is derived from an EMBL/GenBank/DDBJ whole genome shotgun (WGS) entry which is preliminary data.</text>
</comment>
<evidence type="ECO:0000313" key="13">
    <source>
        <dbReference type="Proteomes" id="UP001491310"/>
    </source>
</evidence>
<evidence type="ECO:0000256" key="8">
    <source>
        <dbReference type="RuleBase" id="RU363098"/>
    </source>
</evidence>
<evidence type="ECO:0000256" key="1">
    <source>
        <dbReference type="ARBA" id="ARBA00005762"/>
    </source>
</evidence>
<dbReference type="Pfam" id="PF24823">
    <property type="entry name" value="PH_RDR2"/>
    <property type="match status" value="1"/>
</dbReference>
<dbReference type="EC" id="2.7.7.48" evidence="8"/>
<dbReference type="InterPro" id="IPR057596">
    <property type="entry name" value="RDRP_core"/>
</dbReference>